<dbReference type="FunFam" id="1.20.5.340:FF:000002">
    <property type="entry name" value="Myosin heavy chain"/>
    <property type="match status" value="2"/>
</dbReference>
<dbReference type="PANTHER" id="PTHR45615:SF1">
    <property type="entry name" value="MYOSIN-7"/>
    <property type="match status" value="1"/>
</dbReference>
<dbReference type="PANTHER" id="PTHR45615">
    <property type="entry name" value="MYOSIN HEAVY CHAIN, NON-MUSCLE"/>
    <property type="match status" value="1"/>
</dbReference>
<dbReference type="Gene3D" id="1.20.5.340">
    <property type="match status" value="8"/>
</dbReference>
<dbReference type="FunFam" id="1.20.5.370:FF:000008">
    <property type="entry name" value="Myosin heavy chain"/>
    <property type="match status" value="2"/>
</dbReference>
<dbReference type="Pfam" id="PF00063">
    <property type="entry name" value="Myosin_head"/>
    <property type="match status" value="4"/>
</dbReference>
<dbReference type="FunFam" id="1.20.5.340:FF:000006">
    <property type="entry name" value="Myosin heavy chain"/>
    <property type="match status" value="2"/>
</dbReference>
<dbReference type="FunFam" id="1.20.5.370:FF:000001">
    <property type="entry name" value="Myosin heavy chain"/>
    <property type="match status" value="2"/>
</dbReference>
<feature type="domain" description="Myosin N-terminal SH3-like" evidence="25">
    <location>
        <begin position="1799"/>
        <end position="1848"/>
    </location>
</feature>
<comment type="subunit">
    <text evidence="20">Muscle myosin is a hexameric protein that consists of 2 heavy chain subunits (MHC), 2 alkali light chain subunits (MLC) and 2 regulatory light chain subunits (MLC-2). Interacts with ECPAS. Interacts (via C-terminus) with LRRC39.</text>
</comment>
<evidence type="ECO:0000256" key="8">
    <source>
        <dbReference type="ARBA" id="ARBA00022840"/>
    </source>
</evidence>
<evidence type="ECO:0000256" key="3">
    <source>
        <dbReference type="ARBA" id="ARBA00022433"/>
    </source>
</evidence>
<dbReference type="PROSITE" id="PS51456">
    <property type="entry name" value="MYOSIN_MOTOR"/>
    <property type="match status" value="3"/>
</dbReference>
<name>A0A8X7XB16_POLSE</name>
<evidence type="ECO:0000256" key="13">
    <source>
        <dbReference type="ARBA" id="ARBA00023179"/>
    </source>
</evidence>
<feature type="domain" description="Myosin motor" evidence="24">
    <location>
        <begin position="638"/>
        <end position="695"/>
    </location>
</feature>
<dbReference type="Gene3D" id="1.20.58.530">
    <property type="match status" value="2"/>
</dbReference>
<evidence type="ECO:0000256" key="4">
    <source>
        <dbReference type="ARBA" id="ARBA00022481"/>
    </source>
</evidence>
<dbReference type="GO" id="GO:0016460">
    <property type="term" value="C:myosin II complex"/>
    <property type="evidence" value="ECO:0007669"/>
    <property type="project" value="TreeGrafter"/>
</dbReference>
<keyword evidence="6" id="KW-0597">Phosphoprotein</keyword>
<dbReference type="Proteomes" id="UP000886611">
    <property type="component" value="Unassembled WGS sequence"/>
</dbReference>
<dbReference type="GO" id="GO:0000146">
    <property type="term" value="F:microfilament motor activity"/>
    <property type="evidence" value="ECO:0007669"/>
    <property type="project" value="TreeGrafter"/>
</dbReference>
<reference evidence="26 27" key="1">
    <citation type="journal article" date="2021" name="Cell">
        <title>Tracing the genetic footprints of vertebrate landing in non-teleost ray-finned fishes.</title>
        <authorList>
            <person name="Bi X."/>
            <person name="Wang K."/>
            <person name="Yang L."/>
            <person name="Pan H."/>
            <person name="Jiang H."/>
            <person name="Wei Q."/>
            <person name="Fang M."/>
            <person name="Yu H."/>
            <person name="Zhu C."/>
            <person name="Cai Y."/>
            <person name="He Y."/>
            <person name="Gan X."/>
            <person name="Zeng H."/>
            <person name="Yu D."/>
            <person name="Zhu Y."/>
            <person name="Jiang H."/>
            <person name="Qiu Q."/>
            <person name="Yang H."/>
            <person name="Zhang Y.E."/>
            <person name="Wang W."/>
            <person name="Zhu M."/>
            <person name="He S."/>
            <person name="Zhang G."/>
        </authorList>
    </citation>
    <scope>NUCLEOTIDE SEQUENCE [LARGE SCALE GENOMIC DNA]</scope>
    <source>
        <strain evidence="26">Bchr_013</strain>
    </source>
</reference>
<keyword evidence="10 22" id="KW-0175">Coiled coil</keyword>
<dbReference type="FunFam" id="1.20.5.340:FF:000003">
    <property type="entry name" value="Myosin heavy chain"/>
    <property type="match status" value="2"/>
</dbReference>
<keyword evidence="5" id="KW-0963">Cytoplasm</keyword>
<feature type="coiled-coil region" evidence="22">
    <location>
        <begin position="759"/>
        <end position="1765"/>
    </location>
</feature>
<evidence type="ECO:0000313" key="27">
    <source>
        <dbReference type="Proteomes" id="UP000886611"/>
    </source>
</evidence>
<dbReference type="FunFam" id="1.20.5.370:FF:000002">
    <property type="entry name" value="Myosin heavy chain"/>
    <property type="match status" value="2"/>
</dbReference>
<keyword evidence="11 21" id="KW-0518">Myosin</keyword>
<dbReference type="Pfam" id="PF01576">
    <property type="entry name" value="Myosin_tail_1"/>
    <property type="match status" value="2"/>
</dbReference>
<dbReference type="Gene3D" id="1.20.120.720">
    <property type="entry name" value="Myosin VI head, motor domain, U50 subdomain"/>
    <property type="match status" value="2"/>
</dbReference>
<gene>
    <name evidence="26" type="primary">Myh7_1</name>
    <name evidence="26" type="ORF">GTO96_0000254</name>
</gene>
<dbReference type="InterPro" id="IPR000048">
    <property type="entry name" value="IQ_motif_EF-hand-BS"/>
</dbReference>
<evidence type="ECO:0000256" key="12">
    <source>
        <dbReference type="ARBA" id="ARBA00023175"/>
    </source>
</evidence>
<feature type="non-terminal residue" evidence="26">
    <location>
        <position position="1"/>
    </location>
</feature>
<dbReference type="Pfam" id="PF02736">
    <property type="entry name" value="Myosin_N"/>
    <property type="match status" value="2"/>
</dbReference>
<dbReference type="PRINTS" id="PR00193">
    <property type="entry name" value="MYOSINHEAVY"/>
</dbReference>
<evidence type="ECO:0000256" key="15">
    <source>
        <dbReference type="ARBA" id="ARBA00037090"/>
    </source>
</evidence>
<dbReference type="FunFam" id="2.30.30.360:FF:000001">
    <property type="entry name" value="Myosin heavy chain"/>
    <property type="match status" value="2"/>
</dbReference>
<keyword evidence="4" id="KW-0488">Methylation</keyword>
<evidence type="ECO:0000256" key="11">
    <source>
        <dbReference type="ARBA" id="ARBA00023123"/>
    </source>
</evidence>
<feature type="region of interest" description="Actin-binding" evidence="21">
    <location>
        <begin position="2325"/>
        <end position="2347"/>
    </location>
</feature>
<evidence type="ECO:0000256" key="2">
    <source>
        <dbReference type="ARBA" id="ARBA00008314"/>
    </source>
</evidence>
<organism evidence="26 27">
    <name type="scientific">Polypterus senegalus</name>
    <name type="common">Senegal bichir</name>
    <dbReference type="NCBI Taxonomy" id="55291"/>
    <lineage>
        <taxon>Eukaryota</taxon>
        <taxon>Metazoa</taxon>
        <taxon>Chordata</taxon>
        <taxon>Craniata</taxon>
        <taxon>Vertebrata</taxon>
        <taxon>Euteleostomi</taxon>
        <taxon>Actinopterygii</taxon>
        <taxon>Polypteriformes</taxon>
        <taxon>Polypteridae</taxon>
        <taxon>Polypterus</taxon>
    </lineage>
</organism>
<keyword evidence="12 21" id="KW-0505">Motor protein</keyword>
<feature type="coiled-coil region" evidence="22">
    <location>
        <begin position="2510"/>
        <end position="2826"/>
    </location>
</feature>
<comment type="subcellular location">
    <subcellularLocation>
        <location evidence="1">Cytoplasm</location>
        <location evidence="1">Myofibril</location>
        <location evidence="1">Sarcomere</location>
    </subcellularLocation>
</comment>
<dbReference type="GO" id="GO:0030017">
    <property type="term" value="C:sarcomere"/>
    <property type="evidence" value="ECO:0007669"/>
    <property type="project" value="UniProtKB-SubCell"/>
</dbReference>
<dbReference type="Gene3D" id="1.20.5.370">
    <property type="match status" value="9"/>
</dbReference>
<dbReference type="FunFam" id="1.10.10.820:FF:000001">
    <property type="entry name" value="Myosin heavy chain"/>
    <property type="match status" value="2"/>
</dbReference>
<dbReference type="InterPro" id="IPR027417">
    <property type="entry name" value="P-loop_NTPase"/>
</dbReference>
<dbReference type="PROSITE" id="PS51844">
    <property type="entry name" value="SH3_LIKE"/>
    <property type="match status" value="2"/>
</dbReference>
<feature type="domain" description="Myosin motor" evidence="24">
    <location>
        <begin position="85"/>
        <end position="625"/>
    </location>
</feature>
<evidence type="ECO:0000256" key="23">
    <source>
        <dbReference type="SAM" id="MobiDB-lite"/>
    </source>
</evidence>
<dbReference type="Gene3D" id="3.40.850.10">
    <property type="entry name" value="Kinesin motor domain"/>
    <property type="match status" value="3"/>
</dbReference>
<keyword evidence="3" id="KW-0787">Thick filament</keyword>
<feature type="binding site" evidence="21">
    <location>
        <begin position="178"/>
        <end position="185"/>
    </location>
    <ligand>
        <name>ATP</name>
        <dbReference type="ChEBI" id="CHEBI:30616"/>
    </ligand>
</feature>
<dbReference type="FunFam" id="1.20.5.340:FF:000004">
    <property type="entry name" value="Myosin heavy chain"/>
    <property type="match status" value="2"/>
</dbReference>
<evidence type="ECO:0000256" key="5">
    <source>
        <dbReference type="ARBA" id="ARBA00022490"/>
    </source>
</evidence>
<dbReference type="GO" id="GO:0005516">
    <property type="term" value="F:calmodulin binding"/>
    <property type="evidence" value="ECO:0007669"/>
    <property type="project" value="UniProtKB-KW"/>
</dbReference>
<evidence type="ECO:0000256" key="17">
    <source>
        <dbReference type="ARBA" id="ARBA00041438"/>
    </source>
</evidence>
<keyword evidence="27" id="KW-1185">Reference proteome</keyword>
<dbReference type="Gene3D" id="2.30.30.360">
    <property type="entry name" value="Myosin S1 fragment, N-terminal"/>
    <property type="match status" value="2"/>
</dbReference>
<keyword evidence="14 21" id="KW-0009">Actin-binding</keyword>
<evidence type="ECO:0000256" key="22">
    <source>
        <dbReference type="SAM" id="Coils"/>
    </source>
</evidence>
<evidence type="ECO:0000256" key="14">
    <source>
        <dbReference type="ARBA" id="ARBA00023203"/>
    </source>
</evidence>
<dbReference type="GO" id="GO:0030049">
    <property type="term" value="P:muscle filament sliding"/>
    <property type="evidence" value="ECO:0007669"/>
    <property type="project" value="TreeGrafter"/>
</dbReference>
<dbReference type="GO" id="GO:0045214">
    <property type="term" value="P:sarcomere organization"/>
    <property type="evidence" value="ECO:0007669"/>
    <property type="project" value="TreeGrafter"/>
</dbReference>
<dbReference type="GO" id="GO:0005524">
    <property type="term" value="F:ATP binding"/>
    <property type="evidence" value="ECO:0007669"/>
    <property type="project" value="UniProtKB-UniRule"/>
</dbReference>
<sequence length="3582" mass="412831">MGDAEMAEYGAAASYLRKSDKERLEAQTKPFDLKKECFVPDPVEEFVKAKIISRDGDKVTAETCDGKTVTVKEDLVVQQNPPKFDKIEDMAMLTFLHEPAVLYNLKERYAAWMIYTYSGLFCVTVNPYKWLPVYNAEVVAAYRGKKRTEAPPHIFSISDNAYQYMLTDRENQSILITGESGAGKTVNTKRVIQYFASIAATGGKKDTAVSSKGKFIRIHFGATGKLASADIETYLLEKSRVVFQLKSERDYHIFYQILSNKKPELLDMLLVTNNPYDYAFISQGETTVASIDDADELMATDSAFDVLGFTQEEKNSVYKLTGAIMHFGNMKFKQKQREEQAEPDGTEEADKAAYLMCLNSADLLKGLCHPRVKVGNEWVTKGQNVQQVNYSVGALAKAVYEKMFSWMVVRINQSLETKQPRQYFIGVLDIAGFEIFDFNSFEQLCINFTNEKLQQFFNHHMFVLEQEEYKKEGIEWEFIDFGMDLQACIDLIEKPMGIMSILEEECMFPKATDMTFKAKLYDNHLGKSNNFQKPRVIKGKAEAHFALVHYAGTVDYNIMNWLVKNKDPLNETVVGLYQKSSLKLLSTLFINYAGADSAGQEGGGKSKGTKKKGSSFQTVSALHRQEAFTHNPIKPLYRYRILNPAAIPEGQFIDSKKGAEKLLGSLDIDHNQYKFGHTKVFFKAGLLGQLEEMRDDRLSRIITRIQAQSRGVLSRLEYKKMVERRDALLVIQWNVRAFMGVKNWPWMKLYFKIKPLLRSAETEKEMATMKEEFLKLKEAYAKSEARRKELEEKMVSLLQEKNDLQLQVQAEQDNLADAEERCDQLIKNKIQLEAKAKELNERLEDEEEMNAELTAKKRKLEDECSELKKDIDDLELTLAKVEKEKHATENKVKNLTEEMAGLDEIIAKLTKEKKALQEAHQQTLDDLQSEEDKVNSLTKAKAKLEQQVDDLEGSLEQEKKVRMDLERIKRKLEGDLKLCQESLMDLENDKQQLEERLKKKDFEINQLNGKIEDEQALAAQLLKKLKELQARIEELEEELEAERAARAKVEKQRADLSRELEEISERLEEAGGATSAQIEMNKKREAEFQKMRRDLEEATLQHEATAATLRKKHADSVAELGEQIDNLQRVKQKLEKEKSELKLELDDVVSNMEQVVRAKAKNALAHALQSARHDSDLLREQYEEEQEAKAELQRILSKANSEVAQWRTKYETDAIQRTEELEEAKAFLLTRRKKLAQRLQDAEEAVEAANAKCSSLEKTKHRLQNEIEDLMVDVERSNAAAAALDKKQKNFDKVLCEWKQKFEECQSELESSQKEARSLSTELFKLKNAYEEALDHLETLKRENKNLQEEISDLTEQLGEGGKTIHELEKIRKQLEQEKADLQSALEEAEASLEHEEGKILRAQLEFNQIKADFERKLAEKEEEMDQAKRNHQRVVDTLQTSLESETRSRNEALRLKKKMEGDLNEMEVQLSQANRLAAEAQKQLKIVHAHLKDAQIQLDDSLRVNDDLKENIAIVERRNNLLQAELEELRGVVEQTERARKLAEQELIEISERVQLLHSQNTSLINQKKKLENDTAQLQTEVEEAVQECRNAEEKAKKAITDAAMMAEELKKEQDTSAHLERMKKNMEQTIKDLQHRLDEAEQIAMKGGKKQLQKLEARVRELENELEAEQRKSAEAVKGARKYERRIKELTYQTEEDRKNMARLQDLVDKLQLKVKAYKRSSEEAEEQANTNLAKFRKLQHELDEAEERADIAESQVNKLRAKSRDIGAKMAEYGSAASFLRKSEKERIEAQTRPFDIKRECFVPDTVEEFVKGKVISRDGSKVTVETDDGKTVTVKEDDVHPQNPPKFDKIEDMAMFTFLHEPAVLYNLKERYAAWMIYTYSGLFCVTVNPYKWLPVYNAEVVAAYRGKKRTEAPPHIFSISDNAYQYMLTDLLEKSRVVFQLKSERDYHIFYQILSNKRPELLEMMLVTNNPYDYAFISQGETTVASIDDADELMATDSAFDVLGFTQEEKNSVYKLTGAIMHYGNMKFKQKQREEQAEPDGTEDADKAAYLMGLNSADLLKGLCHPRVKVGNEWVTKGQNVQQVMYSIGALAKAVYEKMFNWMVLRINQSLDTKQARQYFIGVLDIAGFEIFDFNSFEQLCINFTNEKLQQFFNHHMFVLEQEEYKKEGIEWEFIDFGMDLQACIDLIEKPMGIMSILEEECMFPKASDTTFKAKLYDNHLGKSNNFQKPRVIKGKAEAHFALVHYAGTVDYNIMNWLVKNKDPLNETVVGLYQKSALKLLSILFANYAGADSAQETKGKGAKKKGSSFQTVSALHRENLNKLMTNLRSTHPHFVRCIIPNETKTPGKMDNPLVMHQLRCNGVLEGIRICRKGFPNRVLYGDFKQRYRILNPAAIPEGQFIDSKKGAEKLLGSLDIDHSQYKFGHTKVFFKAGLLGQLEEMRDDRLSAIITRIQAQSRGLLSRLEYKKIVERRDSLLVIQWNIRAFMGVKNWPWMKLYFKIKPLLKSAETEKEMANMKEEFLKLKEAYEKSEARRKELEEKMVSLLQEKNDLQLQVQAEQDNLADSEERCDQLIKNKIQLEAKAKELNERLEDEEEMNAELTAKKRKLEDECSELKKDIDDLELTLAKVEKEKHATENKVKNLTEEMAALDEIIAKLTKEKKALQEAHQQTLDDLQSEEDKVNSLSKAKAKLEQQVDDLEGSLEQEKKVRMDLERIKRKLEGDLKLCQESLMDLENDKQQLEEKLKKKDFEINQLNGKIEDEQALAAQLQKKLKELQARIEELEEELEAERAARAKVEKQRADLSRELEEISERLEEAGGATSAQIEMNKKREAEFQKMRRDLEEATLHHEATAATLRKKHADSVAELGEQIDNLQRVKQKLEKEKSELKLELDDVLSNMEQVIKVKAKNALAHAVQSARHDSDLLREQYEEEQEAKAELQRILSKANSEVAQWRTKYETDAIQRTEELEEAKKKLAQRLQDAEEAVEAANAKCSSLEKTKHRLQNEIEDLMVDLERSNAAAAALDKKQKNFDKVLNEWKQKFEESQSELESSQKEARSLSTELFKLKNAYEEALDHLETLKRENKNLQEEISDLTEQLGESGKSIHELEKVRKQLEQEKVDLQTSLEEAEVWCYIATLEHEEGKILRAQLEFNQVKADIERKLSEKDEEMEQAKRNHQRVVDSLQTSLESETRSRNEALRIKKKMEGDLNEMEVQLSQANRQAAEAQKQLKSIHAHLKDAQVQLDDSLRVNDDLKENIAIVERRNNLLQAELEELRGVVEQTERARKLAEQELIEISERVQLLHSQNTSLINQKKKLEGDTAQLQTEVEEAVQECRNAEEKAKKAITDAAMMAEELKKEQDTSAHLERMKKNMEQTIKDLQHRLDEAEQIAMKGGKKQLQKLEARVRELENELEAEQRKSIEAVKGARKYERRIKELTYQTEEDRKNMARLQDLVDKLQLKVKAYKRTAEEAEEQANTNLAKFRKLQHELDEAEERADIAESQVNKLRAKSRDIGVKVLKEVSESEKGNPRHWSNGAFEQVGGKQLWSSSGSSLTAMGPWASEIDVDFTRLPVQVF</sequence>
<comment type="caution">
    <text evidence="21">Lacks conserved residue(s) required for the propagation of feature annotation.</text>
</comment>
<evidence type="ECO:0000259" key="24">
    <source>
        <dbReference type="PROSITE" id="PS51456"/>
    </source>
</evidence>
<dbReference type="PROSITE" id="PS50096">
    <property type="entry name" value="IQ"/>
    <property type="match status" value="2"/>
</dbReference>
<evidence type="ECO:0000256" key="10">
    <source>
        <dbReference type="ARBA" id="ARBA00023054"/>
    </source>
</evidence>
<accession>A0A8X7XB16</accession>
<feature type="region of interest" description="Disordered" evidence="23">
    <location>
        <begin position="3177"/>
        <end position="3200"/>
    </location>
</feature>
<dbReference type="InterPro" id="IPR002928">
    <property type="entry name" value="Myosin_tail"/>
</dbReference>
<evidence type="ECO:0000256" key="6">
    <source>
        <dbReference type="ARBA" id="ARBA00022553"/>
    </source>
</evidence>
<dbReference type="Gene3D" id="6.10.250.2420">
    <property type="match status" value="2"/>
</dbReference>
<evidence type="ECO:0000256" key="21">
    <source>
        <dbReference type="PROSITE-ProRule" id="PRU00782"/>
    </source>
</evidence>
<keyword evidence="9" id="KW-0112">Calmodulin-binding</keyword>
<evidence type="ECO:0000256" key="7">
    <source>
        <dbReference type="ARBA" id="ARBA00022741"/>
    </source>
</evidence>
<evidence type="ECO:0000259" key="25">
    <source>
        <dbReference type="PROSITE" id="PS51844"/>
    </source>
</evidence>
<feature type="non-terminal residue" evidence="26">
    <location>
        <position position="3582"/>
    </location>
</feature>
<evidence type="ECO:0000256" key="1">
    <source>
        <dbReference type="ARBA" id="ARBA00004204"/>
    </source>
</evidence>
<dbReference type="InterPro" id="IPR008989">
    <property type="entry name" value="Myosin_S1_N"/>
</dbReference>
<dbReference type="GO" id="GO:0051015">
    <property type="term" value="F:actin filament binding"/>
    <property type="evidence" value="ECO:0007669"/>
    <property type="project" value="InterPro"/>
</dbReference>
<dbReference type="InterPro" id="IPR036961">
    <property type="entry name" value="Kinesin_motor_dom_sf"/>
</dbReference>
<dbReference type="SUPFAM" id="SSF90257">
    <property type="entry name" value="Myosin rod fragments"/>
    <property type="match status" value="9"/>
</dbReference>
<dbReference type="SMART" id="SM00242">
    <property type="entry name" value="MYSc"/>
    <property type="match status" value="2"/>
</dbReference>
<dbReference type="InterPro" id="IPR001609">
    <property type="entry name" value="Myosin_head_motor_dom-like"/>
</dbReference>
<dbReference type="Pfam" id="PF00612">
    <property type="entry name" value="IQ"/>
    <property type="match status" value="1"/>
</dbReference>
<evidence type="ECO:0000256" key="18">
    <source>
        <dbReference type="ARBA" id="ARBA00041905"/>
    </source>
</evidence>
<keyword evidence="13" id="KW-0514">Muscle protein</keyword>
<dbReference type="EMBL" id="JAATIS010004040">
    <property type="protein sequence ID" value="KAG2462857.1"/>
    <property type="molecule type" value="Genomic_DNA"/>
</dbReference>
<dbReference type="CDD" id="cd01377">
    <property type="entry name" value="MYSc_class_II"/>
    <property type="match status" value="2"/>
</dbReference>
<dbReference type="Gene3D" id="1.10.10.820">
    <property type="match status" value="2"/>
</dbReference>
<comment type="caution">
    <text evidence="26">The sequence shown here is derived from an EMBL/GenBank/DDBJ whole genome shotgun (WGS) entry which is preliminary data.</text>
</comment>
<comment type="function">
    <text evidence="15">Myosins are actin-based motor molecules with ATPase activity essential for muscle contraction. Forms regular bipolar thick filaments that, together with actin thin filaments, constitute the fundamental contractile unit of skeletal and cardiac muscle.</text>
</comment>
<dbReference type="InterPro" id="IPR014751">
    <property type="entry name" value="XRCC4-like_C"/>
</dbReference>
<dbReference type="FunFam" id="3.40.850.10:FF:000101">
    <property type="entry name" value="Slow myosin heavy chain 2"/>
    <property type="match status" value="2"/>
</dbReference>
<feature type="domain" description="Myosin N-terminal SH3-like" evidence="25">
    <location>
        <begin position="32"/>
        <end position="81"/>
    </location>
</feature>
<dbReference type="SUPFAM" id="SSF52540">
    <property type="entry name" value="P-loop containing nucleoside triphosphate hydrolases"/>
    <property type="match status" value="2"/>
</dbReference>
<evidence type="ECO:0000256" key="19">
    <source>
        <dbReference type="ARBA" id="ARBA00043207"/>
    </source>
</evidence>
<dbReference type="FunFam" id="1.20.5.4820:FF:000001">
    <property type="entry name" value="Myosin heavy chain"/>
    <property type="match status" value="2"/>
</dbReference>
<proteinExistence type="inferred from homology"/>
<protein>
    <recommendedName>
        <fullName evidence="16">Myosin-7</fullName>
    </recommendedName>
    <alternativeName>
        <fullName evidence="17">Myosin heavy chain 7</fullName>
    </alternativeName>
    <alternativeName>
        <fullName evidence="19">Myosin heavy chain slow isoform</fullName>
    </alternativeName>
    <alternativeName>
        <fullName evidence="18">Myosin heavy chain, cardiac muscle beta isoform</fullName>
    </alternativeName>
</protein>
<dbReference type="GO" id="GO:0032982">
    <property type="term" value="C:myosin filament"/>
    <property type="evidence" value="ECO:0007669"/>
    <property type="project" value="UniProtKB-KW"/>
</dbReference>
<dbReference type="FunFam" id="1.20.5.370:FF:000003">
    <property type="entry name" value="Myosin heavy chain"/>
    <property type="match status" value="2"/>
</dbReference>
<keyword evidence="8 21" id="KW-0067">ATP-binding</keyword>
<dbReference type="InterPro" id="IPR004009">
    <property type="entry name" value="SH3_Myosin"/>
</dbReference>
<dbReference type="SMART" id="SM00015">
    <property type="entry name" value="IQ"/>
    <property type="match status" value="2"/>
</dbReference>
<evidence type="ECO:0000256" key="16">
    <source>
        <dbReference type="ARBA" id="ARBA00039815"/>
    </source>
</evidence>
<feature type="domain" description="Myosin motor" evidence="24">
    <location>
        <begin position="1852"/>
        <end position="2448"/>
    </location>
</feature>
<dbReference type="FunFam" id="1.20.120.720:FF:000001">
    <property type="entry name" value="Myosin heavy chain, muscle"/>
    <property type="match status" value="2"/>
</dbReference>
<dbReference type="GO" id="GO:0060048">
    <property type="term" value="P:cardiac muscle contraction"/>
    <property type="evidence" value="ECO:0007669"/>
    <property type="project" value="TreeGrafter"/>
</dbReference>
<dbReference type="FunFam" id="1.20.58.530:FF:000001">
    <property type="entry name" value="Myosin heavy chain"/>
    <property type="match status" value="2"/>
</dbReference>
<feature type="coiled-coil region" evidence="22">
    <location>
        <begin position="2863"/>
        <end position="3138"/>
    </location>
</feature>
<evidence type="ECO:0000313" key="26">
    <source>
        <dbReference type="EMBL" id="KAG2462857.1"/>
    </source>
</evidence>
<comment type="similarity">
    <text evidence="2 21">Belongs to the TRAFAC class myosin-kinesin ATPase superfamily. Myosin family.</text>
</comment>
<keyword evidence="7 21" id="KW-0547">Nucleotide-binding</keyword>
<dbReference type="Gene3D" id="1.20.5.4820">
    <property type="match status" value="2"/>
</dbReference>
<dbReference type="FunFam" id="1.20.5.370:FF:000007">
    <property type="entry name" value="Myosin heavy chain"/>
    <property type="match status" value="2"/>
</dbReference>
<evidence type="ECO:0000256" key="20">
    <source>
        <dbReference type="ARBA" id="ARBA00046736"/>
    </source>
</evidence>
<dbReference type="GO" id="GO:0007512">
    <property type="term" value="P:adult heart development"/>
    <property type="evidence" value="ECO:0007669"/>
    <property type="project" value="TreeGrafter"/>
</dbReference>
<evidence type="ECO:0000256" key="9">
    <source>
        <dbReference type="ARBA" id="ARBA00022860"/>
    </source>
</evidence>